<feature type="domain" description="Aldehyde oxidase/xanthine dehydrogenase a/b hammerhead" evidence="2">
    <location>
        <begin position="229"/>
        <end position="307"/>
    </location>
</feature>
<organism evidence="3 4">
    <name type="scientific">Sphingomonas gellani</name>
    <dbReference type="NCBI Taxonomy" id="1166340"/>
    <lineage>
        <taxon>Bacteria</taxon>
        <taxon>Pseudomonadati</taxon>
        <taxon>Pseudomonadota</taxon>
        <taxon>Alphaproteobacteria</taxon>
        <taxon>Sphingomonadales</taxon>
        <taxon>Sphingomonadaceae</taxon>
        <taxon>Sphingomonas</taxon>
    </lineage>
</organism>
<dbReference type="PANTHER" id="PTHR47495:SF1">
    <property type="entry name" value="BLL3820 PROTEIN"/>
    <property type="match status" value="1"/>
</dbReference>
<sequence>MATNISRRGLLIGGGAGAGLLIAWGVWPREYAANLTAGPGDHLFGAWLKIAEDGRVTVAVPQVEHGQGVYTALPQIVADELGADWRTVGVEAAPINPLYANPLGVTEMFDGALGRVPAPVLGGWATRATLMLTGGSSSVRQFEEDARTAGATARVLLCKAAAARWDVDWTACRVEAGFVRQGARRLRFAELASAAAGETPPDPLPIGQAGAGKLMGQNLPRLDAPAKVDGSANFAADIRLADMVHARIRQGPIGDTRLMSVDRAAADRVRGMVSVVEAPGWVAAVGTTSWSAEQGLDALAPRFATSGHLVDDASIARSLADALTAEGTRIAGAGDPAPLLGGGGVIEARYQVMPGVHAAIETPAATATYRDGRLELWIQTQAPAAARALAASAAGLSEAAVVVHPMMIGGSFGQALDHRVVEQAAVLAMRLKRPVSLTWSRGESLLHDLYRPPALARMRARLAANGAVAAWHAAIAAPDMSRALADRLLPQAFAAAELAGRGGDRMAAAGATPPYRLPACVIDHHGADCDLPTGYLRGGAHGYTAFFTESFMDELAAVTGTEPVSFRIAMLGGDPRLARCLSTVAALGGWEGGAAGSGQGIACHRFRGSAVAVLAEAHVEGGRPVVDRLVLAADCGRVVNPDLVRQQLEGGLIFGLAHAMGATTGFAGGLAQVRGFDTLRLPRLRDTPDLTVELIRSDEPPGGVSELAVPPVAPAIANALHAATGNRFRSLPFGQGT</sequence>
<evidence type="ECO:0000313" key="4">
    <source>
        <dbReference type="Proteomes" id="UP000199206"/>
    </source>
</evidence>
<dbReference type="SUPFAM" id="SSF56003">
    <property type="entry name" value="Molybdenum cofactor-binding domain"/>
    <property type="match status" value="2"/>
</dbReference>
<dbReference type="OrthoDB" id="9767994at2"/>
<dbReference type="PIRSF" id="PIRSF036389">
    <property type="entry name" value="IOR_B"/>
    <property type="match status" value="1"/>
</dbReference>
<dbReference type="PANTHER" id="PTHR47495">
    <property type="entry name" value="ALDEHYDE DEHYDROGENASE"/>
    <property type="match status" value="1"/>
</dbReference>
<name>A0A1H8C5C4_9SPHN</name>
<dbReference type="AlphaFoldDB" id="A0A1H8C5C4"/>
<dbReference type="Pfam" id="PF20256">
    <property type="entry name" value="MoCoBD_2"/>
    <property type="match status" value="2"/>
</dbReference>
<dbReference type="InterPro" id="IPR008274">
    <property type="entry name" value="AldOxase/xan_DH_MoCoBD1"/>
</dbReference>
<dbReference type="InterPro" id="IPR052516">
    <property type="entry name" value="N-heterocyclic_Hydroxylase"/>
</dbReference>
<dbReference type="Proteomes" id="UP000199206">
    <property type="component" value="Unassembled WGS sequence"/>
</dbReference>
<dbReference type="InterPro" id="IPR006311">
    <property type="entry name" value="TAT_signal"/>
</dbReference>
<dbReference type="InterPro" id="IPR000674">
    <property type="entry name" value="Ald_Oxase/Xan_DH_a/b"/>
</dbReference>
<evidence type="ECO:0000256" key="1">
    <source>
        <dbReference type="SAM" id="Phobius"/>
    </source>
</evidence>
<dbReference type="Gene3D" id="3.30.365.10">
    <property type="entry name" value="Aldehyde oxidase/xanthine dehydrogenase, molybdopterin binding domain"/>
    <property type="match status" value="4"/>
</dbReference>
<proteinExistence type="predicted"/>
<dbReference type="GO" id="GO:0016491">
    <property type="term" value="F:oxidoreductase activity"/>
    <property type="evidence" value="ECO:0007669"/>
    <property type="project" value="InterPro"/>
</dbReference>
<evidence type="ECO:0000313" key="3">
    <source>
        <dbReference type="EMBL" id="SEM90275.1"/>
    </source>
</evidence>
<gene>
    <name evidence="3" type="ORF">SAMN05192583_1466</name>
</gene>
<keyword evidence="1" id="KW-0812">Transmembrane</keyword>
<accession>A0A1H8C5C4</accession>
<dbReference type="InterPro" id="IPR046867">
    <property type="entry name" value="AldOxase/xan_DH_MoCoBD2"/>
</dbReference>
<dbReference type="PROSITE" id="PS51318">
    <property type="entry name" value="TAT"/>
    <property type="match status" value="1"/>
</dbReference>
<dbReference type="SMART" id="SM01008">
    <property type="entry name" value="Ald_Xan_dh_C"/>
    <property type="match status" value="1"/>
</dbReference>
<dbReference type="Gene3D" id="3.90.1170.50">
    <property type="entry name" value="Aldehyde oxidase/xanthine dehydrogenase, a/b hammerhead"/>
    <property type="match status" value="1"/>
</dbReference>
<dbReference type="InterPro" id="IPR012368">
    <property type="entry name" value="OxRdtase_Mopterin-bd_su_IorB"/>
</dbReference>
<evidence type="ECO:0000259" key="2">
    <source>
        <dbReference type="SMART" id="SM01008"/>
    </source>
</evidence>
<protein>
    <submittedName>
        <fullName evidence="3">Isoquinoline 1-oxidoreductase, beta subunit</fullName>
    </submittedName>
</protein>
<dbReference type="STRING" id="1166340.SAMN05192583_1466"/>
<keyword evidence="1" id="KW-0472">Membrane</keyword>
<dbReference type="EMBL" id="FOCF01000003">
    <property type="protein sequence ID" value="SEM90275.1"/>
    <property type="molecule type" value="Genomic_DNA"/>
</dbReference>
<dbReference type="InterPro" id="IPR037165">
    <property type="entry name" value="AldOxase/xan_DH_Mopterin-bd_sf"/>
</dbReference>
<dbReference type="Pfam" id="PF02738">
    <property type="entry name" value="MoCoBD_1"/>
    <property type="match status" value="1"/>
</dbReference>
<keyword evidence="4" id="KW-1185">Reference proteome</keyword>
<reference evidence="4" key="1">
    <citation type="submission" date="2016-10" db="EMBL/GenBank/DDBJ databases">
        <authorList>
            <person name="Varghese N."/>
            <person name="Submissions S."/>
        </authorList>
    </citation>
    <scope>NUCLEOTIDE SEQUENCE [LARGE SCALE GENOMIC DNA]</scope>
    <source>
        <strain evidence="4">S6-262</strain>
    </source>
</reference>
<feature type="transmembrane region" description="Helical" evidence="1">
    <location>
        <begin position="9"/>
        <end position="27"/>
    </location>
</feature>
<keyword evidence="1" id="KW-1133">Transmembrane helix</keyword>